<evidence type="ECO:0000313" key="1">
    <source>
        <dbReference type="EMBL" id="SVC05098.1"/>
    </source>
</evidence>
<feature type="non-terminal residue" evidence="1">
    <location>
        <position position="1"/>
    </location>
</feature>
<proteinExistence type="predicted"/>
<name>A0A382IZW6_9ZZZZ</name>
<gene>
    <name evidence="1" type="ORF">METZ01_LOCUS257952</name>
</gene>
<dbReference type="AlphaFoldDB" id="A0A382IZW6"/>
<reference evidence="1" key="1">
    <citation type="submission" date="2018-05" db="EMBL/GenBank/DDBJ databases">
        <authorList>
            <person name="Lanie J.A."/>
            <person name="Ng W.-L."/>
            <person name="Kazmierczak K.M."/>
            <person name="Andrzejewski T.M."/>
            <person name="Davidsen T.M."/>
            <person name="Wayne K.J."/>
            <person name="Tettelin H."/>
            <person name="Glass J.I."/>
            <person name="Rusch D."/>
            <person name="Podicherti R."/>
            <person name="Tsui H.-C.T."/>
            <person name="Winkler M.E."/>
        </authorList>
    </citation>
    <scope>NUCLEOTIDE SEQUENCE</scope>
</reference>
<sequence length="60" mass="6962">LPADTKGFSPDNWYGQMKAVFKEFSPYGMDFFLVDSTLEFDVKNVTHITKNDLCERLKII</sequence>
<accession>A0A382IZW6</accession>
<protein>
    <submittedName>
        <fullName evidence="1">Uncharacterized protein</fullName>
    </submittedName>
</protein>
<dbReference type="EMBL" id="UINC01070728">
    <property type="protein sequence ID" value="SVC05098.1"/>
    <property type="molecule type" value="Genomic_DNA"/>
</dbReference>
<organism evidence="1">
    <name type="scientific">marine metagenome</name>
    <dbReference type="NCBI Taxonomy" id="408172"/>
    <lineage>
        <taxon>unclassified sequences</taxon>
        <taxon>metagenomes</taxon>
        <taxon>ecological metagenomes</taxon>
    </lineage>
</organism>